<evidence type="ECO:0000313" key="3">
    <source>
        <dbReference type="Proteomes" id="UP001642409"/>
    </source>
</evidence>
<accession>A0ABP1HE80</accession>
<dbReference type="Proteomes" id="UP001642409">
    <property type="component" value="Unassembled WGS sequence"/>
</dbReference>
<sequence>MNIQIYFNHQLIRQKQHSIFLNYIINQNILKTIIEINDDQEEFEQISSVHYDDLIPNGQFKSELFKQLISSARPSHSESFSADPVQFTQCQTRFRESLETIENYENQNTDEEVQIMELLQLK</sequence>
<evidence type="ECO:0000256" key="1">
    <source>
        <dbReference type="SAM" id="Coils"/>
    </source>
</evidence>
<name>A0ABP1HE80_9EUKA</name>
<keyword evidence="1" id="KW-0175">Coiled coil</keyword>
<evidence type="ECO:0000313" key="2">
    <source>
        <dbReference type="EMBL" id="CAL5992389.1"/>
    </source>
</evidence>
<organism evidence="2 3">
    <name type="scientific">Hexamita inflata</name>
    <dbReference type="NCBI Taxonomy" id="28002"/>
    <lineage>
        <taxon>Eukaryota</taxon>
        <taxon>Metamonada</taxon>
        <taxon>Diplomonadida</taxon>
        <taxon>Hexamitidae</taxon>
        <taxon>Hexamitinae</taxon>
        <taxon>Hexamita</taxon>
    </lineage>
</organism>
<reference evidence="2 3" key="1">
    <citation type="submission" date="2024-07" db="EMBL/GenBank/DDBJ databases">
        <authorList>
            <person name="Akdeniz Z."/>
        </authorList>
    </citation>
    <scope>NUCLEOTIDE SEQUENCE [LARGE SCALE GENOMIC DNA]</scope>
</reference>
<comment type="caution">
    <text evidence="2">The sequence shown here is derived from an EMBL/GenBank/DDBJ whole genome shotgun (WGS) entry which is preliminary data.</text>
</comment>
<feature type="coiled-coil region" evidence="1">
    <location>
        <begin position="94"/>
        <end position="121"/>
    </location>
</feature>
<gene>
    <name evidence="2" type="ORF">HINF_LOCUS12561</name>
</gene>
<proteinExistence type="predicted"/>
<dbReference type="EMBL" id="CAXDID020000028">
    <property type="protein sequence ID" value="CAL5992389.1"/>
    <property type="molecule type" value="Genomic_DNA"/>
</dbReference>
<protein>
    <submittedName>
        <fullName evidence="2">Hypothetical_protein</fullName>
    </submittedName>
</protein>
<keyword evidence="3" id="KW-1185">Reference proteome</keyword>